<evidence type="ECO:0000313" key="2">
    <source>
        <dbReference type="EMBL" id="UZW64721.1"/>
    </source>
</evidence>
<dbReference type="RefSeq" id="WP_191584443.1">
    <property type="nucleotide sequence ID" value="NZ_CP082193.1"/>
</dbReference>
<dbReference type="AlphaFoldDB" id="A0AAX3F122"/>
<dbReference type="EMBL" id="CP107525">
    <property type="protein sequence ID" value="UZW64721.1"/>
    <property type="molecule type" value="Genomic_DNA"/>
</dbReference>
<keyword evidence="1" id="KW-0812">Transmembrane</keyword>
<organism evidence="2 3">
    <name type="scientific">Mycoplasmopsis synoviae</name>
    <name type="common">Mycoplasma synoviae</name>
    <dbReference type="NCBI Taxonomy" id="2109"/>
    <lineage>
        <taxon>Bacteria</taxon>
        <taxon>Bacillati</taxon>
        <taxon>Mycoplasmatota</taxon>
        <taxon>Mycoplasmoidales</taxon>
        <taxon>Metamycoplasmataceae</taxon>
        <taxon>Mycoplasmopsis</taxon>
    </lineage>
</organism>
<protein>
    <submittedName>
        <fullName evidence="2">Uncharacterized protein</fullName>
    </submittedName>
</protein>
<evidence type="ECO:0000313" key="3">
    <source>
        <dbReference type="Proteomes" id="UP001164481"/>
    </source>
</evidence>
<reference evidence="2" key="1">
    <citation type="submission" date="2022-10" db="EMBL/GenBank/DDBJ databases">
        <authorList>
            <person name="Wei X."/>
        </authorList>
    </citation>
    <scope>NUCLEOTIDE SEQUENCE</scope>
    <source>
        <strain evidence="2">SD2</strain>
    </source>
</reference>
<sequence length="46" mass="5269">MSLSLVSIHETHALYVLWLALGSTLVLNFESKLWMYFVITCLKALI</sequence>
<accession>A0AAX3F122</accession>
<proteinExistence type="predicted"/>
<keyword evidence="1" id="KW-0472">Membrane</keyword>
<name>A0AAX3F122_MYCSY</name>
<keyword evidence="1" id="KW-1133">Transmembrane helix</keyword>
<dbReference type="Proteomes" id="UP001164481">
    <property type="component" value="Chromosome"/>
</dbReference>
<evidence type="ECO:0000256" key="1">
    <source>
        <dbReference type="SAM" id="Phobius"/>
    </source>
</evidence>
<reference evidence="2" key="2">
    <citation type="submission" date="2022-11" db="EMBL/GenBank/DDBJ databases">
        <title>complete genomes of mycoplasma synoviae ZX313 strain and SD2 strain.</title>
        <authorList>
            <person name="Zhong Q."/>
        </authorList>
    </citation>
    <scope>NUCLEOTIDE SEQUENCE</scope>
    <source>
        <strain evidence="2">SD2</strain>
    </source>
</reference>
<feature type="transmembrane region" description="Helical" evidence="1">
    <location>
        <begin position="12"/>
        <end position="29"/>
    </location>
</feature>
<gene>
    <name evidence="2" type="ORF">OIE46_01455</name>
</gene>